<gene>
    <name evidence="1" type="ORF">HCA69_15960</name>
</gene>
<evidence type="ECO:0000313" key="1">
    <source>
        <dbReference type="EMBL" id="MBC1937859.1"/>
    </source>
</evidence>
<dbReference type="AlphaFoldDB" id="A0A7X0Y6E5"/>
<dbReference type="EMBL" id="JAARWN010000027">
    <property type="protein sequence ID" value="MBC1937859.1"/>
    <property type="molecule type" value="Genomic_DNA"/>
</dbReference>
<dbReference type="RefSeq" id="WP_185527956.1">
    <property type="nucleotide sequence ID" value="NZ_JAARWN010000027.1"/>
</dbReference>
<evidence type="ECO:0000313" key="2">
    <source>
        <dbReference type="Proteomes" id="UP000535908"/>
    </source>
</evidence>
<organism evidence="1 2">
    <name type="scientific">Listeria grandensis</name>
    <dbReference type="NCBI Taxonomy" id="1494963"/>
    <lineage>
        <taxon>Bacteria</taxon>
        <taxon>Bacillati</taxon>
        <taxon>Bacillota</taxon>
        <taxon>Bacilli</taxon>
        <taxon>Bacillales</taxon>
        <taxon>Listeriaceae</taxon>
        <taxon>Listeria</taxon>
    </lineage>
</organism>
<name>A0A7X0Y6E5_9LIST</name>
<proteinExistence type="predicted"/>
<accession>A0A7X0Y6E5</accession>
<sequence length="183" mass="21042">MNKLEKGIYGGIRDLNDEIISNILEGDFETDIIDKFYAFQYALKGILLEAGRPHQNDVVTEGEAGVQLILYAMGMVDLNIQEYQKYLKIKDLSKCDIRKTVLLNQGINNPHAWQSISFKELLANKEEAIRFIEPISYCNSDLDLDDAEWDEIQAEIKKIGFNNVEIDKIYDIYVESLKIKTND</sequence>
<comment type="caution">
    <text evidence="1">The sequence shown here is derived from an EMBL/GenBank/DDBJ whole genome shotgun (WGS) entry which is preliminary data.</text>
</comment>
<reference evidence="1 2" key="1">
    <citation type="submission" date="2020-03" db="EMBL/GenBank/DDBJ databases">
        <title>Soil Listeria distribution.</title>
        <authorList>
            <person name="Liao J."/>
            <person name="Wiedmann M."/>
        </authorList>
    </citation>
    <scope>NUCLEOTIDE SEQUENCE [LARGE SCALE GENOMIC DNA]</scope>
    <source>
        <strain evidence="1 2">FSL L7-0741</strain>
    </source>
</reference>
<dbReference type="Proteomes" id="UP000535908">
    <property type="component" value="Unassembled WGS sequence"/>
</dbReference>
<protein>
    <submittedName>
        <fullName evidence="1">Uncharacterized protein</fullName>
    </submittedName>
</protein>